<dbReference type="AlphaFoldDB" id="G4QIF1"/>
<gene>
    <name evidence="2" type="ordered locus">GNIT_2768</name>
</gene>
<feature type="domain" description="Chalcone isomerase" evidence="1">
    <location>
        <begin position="106"/>
        <end position="210"/>
    </location>
</feature>
<dbReference type="RefSeq" id="WP_014109738.1">
    <property type="nucleotide sequence ID" value="NC_016041.1"/>
</dbReference>
<protein>
    <recommendedName>
        <fullName evidence="1">Chalcone isomerase domain-containing protein</fullName>
    </recommendedName>
</protein>
<dbReference type="STRING" id="1085623.GNIT_2768"/>
<dbReference type="EMBL" id="CP003060">
    <property type="protein sequence ID" value="AEP30865.1"/>
    <property type="molecule type" value="Genomic_DNA"/>
</dbReference>
<dbReference type="InterPro" id="IPR016087">
    <property type="entry name" value="Chalcone_isomerase"/>
</dbReference>
<evidence type="ECO:0000259" key="1">
    <source>
        <dbReference type="Pfam" id="PF16036"/>
    </source>
</evidence>
<reference evidence="2 3" key="1">
    <citation type="journal article" date="2011" name="J. Bacteriol.">
        <title>Complete genome sequence of seawater bacterium Glaciecola nitratireducens FR1064T.</title>
        <authorList>
            <person name="Bian F."/>
            <person name="Qin Q.L."/>
            <person name="Xie B.B."/>
            <person name="Shu Y.L."/>
            <person name="Zhang X.Y."/>
            <person name="Yu Y."/>
            <person name="Chen B."/>
            <person name="Chen X.L."/>
            <person name="Zhou B.C."/>
            <person name="Zhang Y.Z."/>
        </authorList>
    </citation>
    <scope>NUCLEOTIDE SEQUENCE [LARGE SCALE GENOMIC DNA]</scope>
    <source>
        <strain evidence="3">JCM 12485 / KCTC 12276 / FR1064</strain>
    </source>
</reference>
<name>G4QIF1_GLANF</name>
<proteinExistence type="predicted"/>
<sequence>MKLRRLNNKQATYPRKILRSILIAALLSSFGFSTLGHAYSPEAEKKLSVSSAAVANTPLSFSQITEKYIDSPKVVGEAQLKVMFWKIYDAKLAAPNGEWKKDTPFALSLTYLRDFDGEEIASRSIDEMRDIGYEDEVLLAKWFEQMRSVFPNVKEGENITGVMDKQQHTHFYYDGNLIGSIDDQSFGQAFFDIWLNEKTSEPKMRKQLLGLKK</sequence>
<dbReference type="HOGENOM" id="CLU_102167_1_0_6"/>
<dbReference type="OrthoDB" id="8527419at2"/>
<dbReference type="Pfam" id="PF16036">
    <property type="entry name" value="Chalcone_3"/>
    <property type="match status" value="1"/>
</dbReference>
<organism evidence="2 3">
    <name type="scientific">Glaciecola nitratireducens (strain JCM 12485 / KCTC 12276 / FR1064)</name>
    <dbReference type="NCBI Taxonomy" id="1085623"/>
    <lineage>
        <taxon>Bacteria</taxon>
        <taxon>Pseudomonadati</taxon>
        <taxon>Pseudomonadota</taxon>
        <taxon>Gammaproteobacteria</taxon>
        <taxon>Alteromonadales</taxon>
        <taxon>Alteromonadaceae</taxon>
        <taxon>Brumicola</taxon>
    </lineage>
</organism>
<keyword evidence="3" id="KW-1185">Reference proteome</keyword>
<dbReference type="eggNOG" id="COG3572">
    <property type="taxonomic scope" value="Bacteria"/>
</dbReference>
<accession>G4QIF1</accession>
<evidence type="ECO:0000313" key="2">
    <source>
        <dbReference type="EMBL" id="AEP30865.1"/>
    </source>
</evidence>
<dbReference type="Proteomes" id="UP000009282">
    <property type="component" value="Chromosome"/>
</dbReference>
<dbReference type="KEGG" id="gni:GNIT_2768"/>
<evidence type="ECO:0000313" key="3">
    <source>
        <dbReference type="Proteomes" id="UP000009282"/>
    </source>
</evidence>